<dbReference type="GO" id="GO:0006635">
    <property type="term" value="P:fatty acid beta-oxidation"/>
    <property type="evidence" value="ECO:0007669"/>
    <property type="project" value="TreeGrafter"/>
</dbReference>
<evidence type="ECO:0000256" key="2">
    <source>
        <dbReference type="RuleBase" id="RU003707"/>
    </source>
</evidence>
<dbReference type="Gene3D" id="3.90.226.10">
    <property type="entry name" value="2-enoyl-CoA Hydratase, Chain A, domain 1"/>
    <property type="match status" value="1"/>
</dbReference>
<dbReference type="Proteomes" id="UP000589626">
    <property type="component" value="Unassembled WGS sequence"/>
</dbReference>
<dbReference type="SUPFAM" id="SSF52096">
    <property type="entry name" value="ClpP/crotonase"/>
    <property type="match status" value="1"/>
</dbReference>
<sequence>MTPSATEVRFEVRDGVGHVLLDGPDTMNSITPQVLDALEVILDRAEADGSVRVLVIRGAGTAFSVGMDIDYLGECFADPAGVFVPFTTRFHALLDRLEALPIPVVAAVNGLARAGGLELLLACDLAVAADSARVADHHIEFGIVPGAGATVRAVRKLGDQRARELLFTGRWFTGAEMVEHGLAVRAVPADGLDEAVADLAGSMSRRSPECLASMKRLVGLAGDLAQADALAAERAEFARFHAEVPSSAEGYRAWVEKREPVWTR</sequence>
<dbReference type="PANTHER" id="PTHR11941">
    <property type="entry name" value="ENOYL-COA HYDRATASE-RELATED"/>
    <property type="match status" value="1"/>
</dbReference>
<dbReference type="PANTHER" id="PTHR11941:SF54">
    <property type="entry name" value="ENOYL-COA HYDRATASE, MITOCHONDRIAL"/>
    <property type="match status" value="1"/>
</dbReference>
<comment type="similarity">
    <text evidence="1 2">Belongs to the enoyl-CoA hydratase/isomerase family.</text>
</comment>
<dbReference type="InterPro" id="IPR001753">
    <property type="entry name" value="Enoyl-CoA_hydra/iso"/>
</dbReference>
<dbReference type="PROSITE" id="PS00166">
    <property type="entry name" value="ENOYL_COA_HYDRATASE"/>
    <property type="match status" value="1"/>
</dbReference>
<name>A0A7W4VU38_9ACTN</name>
<evidence type="ECO:0000313" key="4">
    <source>
        <dbReference type="Proteomes" id="UP000589626"/>
    </source>
</evidence>
<dbReference type="InterPro" id="IPR018376">
    <property type="entry name" value="Enoyl-CoA_hyd/isom_CS"/>
</dbReference>
<dbReference type="CDD" id="cd06558">
    <property type="entry name" value="crotonase-like"/>
    <property type="match status" value="1"/>
</dbReference>
<accession>A0A7W4VU38</accession>
<dbReference type="GO" id="GO:0003824">
    <property type="term" value="F:catalytic activity"/>
    <property type="evidence" value="ECO:0007669"/>
    <property type="project" value="InterPro"/>
</dbReference>
<evidence type="ECO:0000256" key="1">
    <source>
        <dbReference type="ARBA" id="ARBA00005254"/>
    </source>
</evidence>
<organism evidence="3 4">
    <name type="scientific">Nocardioides soli</name>
    <dbReference type="NCBI Taxonomy" id="1036020"/>
    <lineage>
        <taxon>Bacteria</taxon>
        <taxon>Bacillati</taxon>
        <taxon>Actinomycetota</taxon>
        <taxon>Actinomycetes</taxon>
        <taxon>Propionibacteriales</taxon>
        <taxon>Nocardioidaceae</taxon>
        <taxon>Nocardioides</taxon>
    </lineage>
</organism>
<dbReference type="InterPro" id="IPR029045">
    <property type="entry name" value="ClpP/crotonase-like_dom_sf"/>
</dbReference>
<gene>
    <name evidence="3" type="ORF">FHU40_001349</name>
</gene>
<protein>
    <submittedName>
        <fullName evidence="3">Enoyl-CoA hydratase/carnithine racemase</fullName>
    </submittedName>
</protein>
<keyword evidence="4" id="KW-1185">Reference proteome</keyword>
<dbReference type="Pfam" id="PF00378">
    <property type="entry name" value="ECH_1"/>
    <property type="match status" value="1"/>
</dbReference>
<proteinExistence type="inferred from homology"/>
<comment type="caution">
    <text evidence="3">The sequence shown here is derived from an EMBL/GenBank/DDBJ whole genome shotgun (WGS) entry which is preliminary data.</text>
</comment>
<dbReference type="RefSeq" id="WP_183591436.1">
    <property type="nucleotide sequence ID" value="NZ_JACHWR010000001.1"/>
</dbReference>
<dbReference type="EMBL" id="JACHWR010000001">
    <property type="protein sequence ID" value="MBB3041548.1"/>
    <property type="molecule type" value="Genomic_DNA"/>
</dbReference>
<reference evidence="3 4" key="1">
    <citation type="submission" date="2020-08" db="EMBL/GenBank/DDBJ databases">
        <title>Sequencing the genomes of 1000 actinobacteria strains.</title>
        <authorList>
            <person name="Klenk H.-P."/>
        </authorList>
    </citation>
    <scope>NUCLEOTIDE SEQUENCE [LARGE SCALE GENOMIC DNA]</scope>
    <source>
        <strain evidence="3 4">DSM 105498</strain>
    </source>
</reference>
<evidence type="ECO:0000313" key="3">
    <source>
        <dbReference type="EMBL" id="MBB3041548.1"/>
    </source>
</evidence>
<dbReference type="AlphaFoldDB" id="A0A7W4VU38"/>